<sequence length="205" mass="20847">MTAAALTGFFTGFSLILAIGAQNAFILRQGLLRLHVLPLVLFCAVSDAVLIAAGVAGFSALTTAMPALPLVMSLGGAAFLVVYGALRLRAAWAGGHVMGRGAEAQSLGAALAMAAAFTWLNPHVYLDTLGLIGAVSTGFAPGSERLAFGGGAVLASFVFFFSLGYGARLLAPLMRSARAWRILDLIIGVVMLAIAGKLVAGVALG</sequence>
<evidence type="ECO:0000256" key="4">
    <source>
        <dbReference type="ARBA" id="ARBA00022989"/>
    </source>
</evidence>
<keyword evidence="3 6" id="KW-0812">Transmembrane</keyword>
<evidence type="ECO:0000256" key="3">
    <source>
        <dbReference type="ARBA" id="ARBA00022692"/>
    </source>
</evidence>
<feature type="transmembrane region" description="Helical" evidence="6">
    <location>
        <begin position="39"/>
        <end position="61"/>
    </location>
</feature>
<evidence type="ECO:0000313" key="7">
    <source>
        <dbReference type="EMBL" id="GGD31653.1"/>
    </source>
</evidence>
<evidence type="ECO:0000256" key="1">
    <source>
        <dbReference type="ARBA" id="ARBA00004651"/>
    </source>
</evidence>
<comment type="caution">
    <text evidence="7">The sequence shown here is derived from an EMBL/GenBank/DDBJ whole genome shotgun (WGS) entry which is preliminary data.</text>
</comment>
<keyword evidence="5 6" id="KW-0472">Membrane</keyword>
<evidence type="ECO:0000256" key="6">
    <source>
        <dbReference type="SAM" id="Phobius"/>
    </source>
</evidence>
<dbReference type="Pfam" id="PF01810">
    <property type="entry name" value="LysE"/>
    <property type="match status" value="1"/>
</dbReference>
<protein>
    <submittedName>
        <fullName evidence="7">Amino acid transporter</fullName>
    </submittedName>
</protein>
<feature type="transmembrane region" description="Helical" evidence="6">
    <location>
        <begin position="67"/>
        <end position="86"/>
    </location>
</feature>
<dbReference type="RefSeq" id="WP_188526980.1">
    <property type="nucleotide sequence ID" value="NZ_BMGI01000002.1"/>
</dbReference>
<reference evidence="8" key="1">
    <citation type="journal article" date="2019" name="Int. J. Syst. Evol. Microbiol.">
        <title>The Global Catalogue of Microorganisms (GCM) 10K type strain sequencing project: providing services to taxonomists for standard genome sequencing and annotation.</title>
        <authorList>
            <consortium name="The Broad Institute Genomics Platform"/>
            <consortium name="The Broad Institute Genome Sequencing Center for Infectious Disease"/>
            <person name="Wu L."/>
            <person name="Ma J."/>
        </authorList>
    </citation>
    <scope>NUCLEOTIDE SEQUENCE [LARGE SCALE GENOMIC DNA]</scope>
    <source>
        <strain evidence="8">CGMCC 1.12922</strain>
    </source>
</reference>
<dbReference type="InterPro" id="IPR001123">
    <property type="entry name" value="LeuE-type"/>
</dbReference>
<feature type="transmembrane region" description="Helical" evidence="6">
    <location>
        <begin position="146"/>
        <end position="170"/>
    </location>
</feature>
<name>A0ABQ1QM12_9RHOB</name>
<dbReference type="EMBL" id="BMGI01000002">
    <property type="protein sequence ID" value="GGD31653.1"/>
    <property type="molecule type" value="Genomic_DNA"/>
</dbReference>
<keyword evidence="4 6" id="KW-1133">Transmembrane helix</keyword>
<accession>A0ABQ1QM12</accession>
<feature type="transmembrane region" description="Helical" evidence="6">
    <location>
        <begin position="182"/>
        <end position="204"/>
    </location>
</feature>
<evidence type="ECO:0000256" key="2">
    <source>
        <dbReference type="ARBA" id="ARBA00022475"/>
    </source>
</evidence>
<organism evidence="7 8">
    <name type="scientific">Sinisalibacter lacisalsi</name>
    <dbReference type="NCBI Taxonomy" id="1526570"/>
    <lineage>
        <taxon>Bacteria</taxon>
        <taxon>Pseudomonadati</taxon>
        <taxon>Pseudomonadota</taxon>
        <taxon>Alphaproteobacteria</taxon>
        <taxon>Rhodobacterales</taxon>
        <taxon>Roseobacteraceae</taxon>
        <taxon>Sinisalibacter</taxon>
    </lineage>
</organism>
<feature type="transmembrane region" description="Helical" evidence="6">
    <location>
        <begin position="6"/>
        <end position="27"/>
    </location>
</feature>
<dbReference type="Proteomes" id="UP000617355">
    <property type="component" value="Unassembled WGS sequence"/>
</dbReference>
<proteinExistence type="predicted"/>
<comment type="subcellular location">
    <subcellularLocation>
        <location evidence="1">Cell membrane</location>
        <topology evidence="1">Multi-pass membrane protein</topology>
    </subcellularLocation>
</comment>
<feature type="transmembrane region" description="Helical" evidence="6">
    <location>
        <begin position="107"/>
        <end position="126"/>
    </location>
</feature>
<gene>
    <name evidence="7" type="primary">argO</name>
    <name evidence="7" type="ORF">GCM10011358_14630</name>
</gene>
<keyword evidence="8" id="KW-1185">Reference proteome</keyword>
<keyword evidence="2" id="KW-1003">Cell membrane</keyword>
<evidence type="ECO:0000256" key="5">
    <source>
        <dbReference type="ARBA" id="ARBA00023136"/>
    </source>
</evidence>
<dbReference type="PANTHER" id="PTHR30086">
    <property type="entry name" value="ARGININE EXPORTER PROTEIN ARGO"/>
    <property type="match status" value="1"/>
</dbReference>
<dbReference type="PANTHER" id="PTHR30086:SF20">
    <property type="entry name" value="ARGININE EXPORTER PROTEIN ARGO-RELATED"/>
    <property type="match status" value="1"/>
</dbReference>
<evidence type="ECO:0000313" key="8">
    <source>
        <dbReference type="Proteomes" id="UP000617355"/>
    </source>
</evidence>